<dbReference type="SUPFAM" id="SSF53474">
    <property type="entry name" value="alpha/beta-Hydrolases"/>
    <property type="match status" value="1"/>
</dbReference>
<dbReference type="Proteomes" id="UP000460221">
    <property type="component" value="Unassembled WGS sequence"/>
</dbReference>
<dbReference type="PANTHER" id="PTHR33428:SF14">
    <property type="entry name" value="CARBOXYLESTERASE TYPE B DOMAIN-CONTAINING PROTEIN"/>
    <property type="match status" value="1"/>
</dbReference>
<dbReference type="InterPro" id="IPR041127">
    <property type="entry name" value="PET_hydrolase/cutinase-like"/>
</dbReference>
<dbReference type="EMBL" id="WLYK01000003">
    <property type="protein sequence ID" value="MTD14360.1"/>
    <property type="molecule type" value="Genomic_DNA"/>
</dbReference>
<dbReference type="AlphaFoldDB" id="A0A7K1FJV8"/>
<comment type="caution">
    <text evidence="2">The sequence shown here is derived from an EMBL/GenBank/DDBJ whole genome shotgun (WGS) entry which is preliminary data.</text>
</comment>
<keyword evidence="3" id="KW-1185">Reference proteome</keyword>
<dbReference type="Gene3D" id="3.40.50.1820">
    <property type="entry name" value="alpha/beta hydrolase"/>
    <property type="match status" value="1"/>
</dbReference>
<accession>A0A7K1FJV8</accession>
<name>A0A7K1FJV8_9ACTN</name>
<protein>
    <submittedName>
        <fullName evidence="2">Alpha/beta hydrolase</fullName>
    </submittedName>
</protein>
<gene>
    <name evidence="2" type="ORF">GIS00_10405</name>
</gene>
<proteinExistence type="predicted"/>
<feature type="domain" description="PET hydrolase/cutinase-like" evidence="1">
    <location>
        <begin position="4"/>
        <end position="178"/>
    </location>
</feature>
<dbReference type="GO" id="GO:0016787">
    <property type="term" value="F:hydrolase activity"/>
    <property type="evidence" value="ECO:0007669"/>
    <property type="project" value="UniProtKB-KW"/>
</dbReference>
<evidence type="ECO:0000313" key="2">
    <source>
        <dbReference type="EMBL" id="MTD14360.1"/>
    </source>
</evidence>
<dbReference type="RefSeq" id="WP_154768403.1">
    <property type="nucleotide sequence ID" value="NZ_WLYK01000003.1"/>
</dbReference>
<dbReference type="PANTHER" id="PTHR33428">
    <property type="entry name" value="CHLOROPHYLLASE-2, CHLOROPLASTIC"/>
    <property type="match status" value="1"/>
</dbReference>
<reference evidence="2 3" key="1">
    <citation type="submission" date="2019-11" db="EMBL/GenBank/DDBJ databases">
        <authorList>
            <person name="Jiang L.-Q."/>
        </authorList>
    </citation>
    <scope>NUCLEOTIDE SEQUENCE [LARGE SCALE GENOMIC DNA]</scope>
    <source>
        <strain evidence="2 3">YIM 132087</strain>
    </source>
</reference>
<evidence type="ECO:0000259" key="1">
    <source>
        <dbReference type="Pfam" id="PF12740"/>
    </source>
</evidence>
<keyword evidence="2" id="KW-0378">Hydrolase</keyword>
<sequence length="280" mass="28934">MARTPAPSISRPSLEYFDFKGPHRVASGRLDRAGLRGVVYTPVFGRGLPVVAFGHGWMQPVSRYTETFKFLASWGIVVVAPDTARGPIASHGGLALDLRNALAIAAAGRLGGGRVRVDPAKAGVMGHSIGGGAAVLAAGADPDIKAVVTVTAAETRPSAISAGARIMTPSLHLVGGDDDMAGEDIDADGAKIAALWGGPTQLRTMKGVGHLGLPEGTHWTTALMGSSGVTAAQKATRTLAAAFFLRHLDGQDQLADELDGKIKGTKVEDPEEVRAAARKH</sequence>
<dbReference type="InterPro" id="IPR029058">
    <property type="entry name" value="AB_hydrolase_fold"/>
</dbReference>
<evidence type="ECO:0000313" key="3">
    <source>
        <dbReference type="Proteomes" id="UP000460221"/>
    </source>
</evidence>
<organism evidence="2 3">
    <name type="scientific">Nakamurella alba</name>
    <dbReference type="NCBI Taxonomy" id="2665158"/>
    <lineage>
        <taxon>Bacteria</taxon>
        <taxon>Bacillati</taxon>
        <taxon>Actinomycetota</taxon>
        <taxon>Actinomycetes</taxon>
        <taxon>Nakamurellales</taxon>
        <taxon>Nakamurellaceae</taxon>
        <taxon>Nakamurella</taxon>
    </lineage>
</organism>
<dbReference type="Pfam" id="PF12740">
    <property type="entry name" value="PETase"/>
    <property type="match status" value="1"/>
</dbReference>